<dbReference type="SUPFAM" id="SSF69065">
    <property type="entry name" value="RNase III domain-like"/>
    <property type="match status" value="1"/>
</dbReference>
<evidence type="ECO:0000259" key="7">
    <source>
        <dbReference type="SMART" id="SM00535"/>
    </source>
</evidence>
<dbReference type="PANTHER" id="PTHR34276:SF1">
    <property type="entry name" value="MINI-RIBONUCLEASE 3"/>
    <property type="match status" value="1"/>
</dbReference>
<keyword evidence="6" id="KW-0460">Magnesium</keyword>
<evidence type="ECO:0000256" key="4">
    <source>
        <dbReference type="ARBA" id="ARBA00022759"/>
    </source>
</evidence>
<evidence type="ECO:0000256" key="5">
    <source>
        <dbReference type="ARBA" id="ARBA00022801"/>
    </source>
</evidence>
<dbReference type="Gene3D" id="1.10.1520.10">
    <property type="entry name" value="Ribonuclease III domain"/>
    <property type="match status" value="1"/>
</dbReference>
<keyword evidence="3 6" id="KW-0540">Nuclease</keyword>
<feature type="domain" description="RNase III" evidence="7">
    <location>
        <begin position="2"/>
        <end position="131"/>
    </location>
</feature>
<keyword evidence="6" id="KW-0963">Cytoplasm</keyword>
<dbReference type="PANTHER" id="PTHR34276">
    <property type="entry name" value="MINI-RIBONUCLEASE 3"/>
    <property type="match status" value="1"/>
</dbReference>
<organism evidence="8 9">
    <name type="scientific">Gloeobacter morelensis MG652769</name>
    <dbReference type="NCBI Taxonomy" id="2781736"/>
    <lineage>
        <taxon>Bacteria</taxon>
        <taxon>Bacillati</taxon>
        <taxon>Cyanobacteriota</taxon>
        <taxon>Cyanophyceae</taxon>
        <taxon>Gloeobacterales</taxon>
        <taxon>Gloeobacteraceae</taxon>
        <taxon>Gloeobacter</taxon>
        <taxon>Gloeobacter morelensis</taxon>
    </lineage>
</organism>
<dbReference type="InterPro" id="IPR036389">
    <property type="entry name" value="RNase_III_sf"/>
</dbReference>
<sequence>MDPVQIRSLSLEALAYLGDAVWELHVRTRVLLPPRRRQRLHGDTVACVRASAQAKLATCLSPHLTVEEADWLRRGRNAGGTVPRRLDPATYRLATAFEALLGYLFLADRDRLGVILHLCDEFQQHHGPDTPSPEA</sequence>
<evidence type="ECO:0000256" key="1">
    <source>
        <dbReference type="ARBA" id="ARBA00022517"/>
    </source>
</evidence>
<keyword evidence="1 6" id="KW-0690">Ribosome biogenesis</keyword>
<evidence type="ECO:0000256" key="3">
    <source>
        <dbReference type="ARBA" id="ARBA00022722"/>
    </source>
</evidence>
<evidence type="ECO:0000256" key="2">
    <source>
        <dbReference type="ARBA" id="ARBA00022552"/>
    </source>
</evidence>
<dbReference type="EC" id="3.1.26.-" evidence="6"/>
<dbReference type="RefSeq" id="WP_230842955.1">
    <property type="nucleotide sequence ID" value="NZ_CP063845.1"/>
</dbReference>
<proteinExistence type="inferred from homology"/>
<dbReference type="PIRSF" id="PIRSF005520">
    <property type="entry name" value="UCP005520"/>
    <property type="match status" value="1"/>
</dbReference>
<keyword evidence="6" id="KW-0694">RNA-binding</keyword>
<reference evidence="8 9" key="1">
    <citation type="journal article" date="2021" name="Genome Biol. Evol.">
        <title>Complete Genome Sequencing of a Novel Gloeobacter Species from a Waterfall Cave in Mexico.</title>
        <authorList>
            <person name="Saw J.H."/>
            <person name="Cardona T."/>
            <person name="Montejano G."/>
        </authorList>
    </citation>
    <scope>NUCLEOTIDE SEQUENCE [LARGE SCALE GENOMIC DNA]</scope>
    <source>
        <strain evidence="8">MG652769</strain>
    </source>
</reference>
<comment type="cofactor">
    <cofactor evidence="6">
        <name>Mg(2+)</name>
        <dbReference type="ChEBI" id="CHEBI:18420"/>
    </cofactor>
</comment>
<accession>A0ABY3PPV1</accession>
<evidence type="ECO:0000313" key="8">
    <source>
        <dbReference type="EMBL" id="UFP95732.1"/>
    </source>
</evidence>
<keyword evidence="5 6" id="KW-0378">Hydrolase</keyword>
<evidence type="ECO:0000256" key="6">
    <source>
        <dbReference type="HAMAP-Rule" id="MF_01468"/>
    </source>
</evidence>
<keyword evidence="4 6" id="KW-0255">Endonuclease</keyword>
<comment type="function">
    <text evidence="6">Involved in correct processing of both the 5' and 3' ends of 23S rRNA precursor. Processes 30S rRNA precursor transcript even in absence of ribonuclease 3 (Rnc); Rnc processes 30S rRNA into smaller rRNA precursors.</text>
</comment>
<dbReference type="HAMAP" id="MF_01468">
    <property type="entry name" value="RNase_Mini_III"/>
    <property type="match status" value="1"/>
</dbReference>
<evidence type="ECO:0000313" key="9">
    <source>
        <dbReference type="Proteomes" id="UP001054846"/>
    </source>
</evidence>
<keyword evidence="6" id="KW-0699">rRNA-binding</keyword>
<comment type="subunit">
    <text evidence="6">Homodimer.</text>
</comment>
<keyword evidence="2 6" id="KW-0698">rRNA processing</keyword>
<dbReference type="EMBL" id="CP063845">
    <property type="protein sequence ID" value="UFP95732.1"/>
    <property type="molecule type" value="Genomic_DNA"/>
</dbReference>
<dbReference type="Pfam" id="PF00636">
    <property type="entry name" value="Ribonuclease_3"/>
    <property type="match status" value="1"/>
</dbReference>
<dbReference type="SMART" id="SM00535">
    <property type="entry name" value="RIBOc"/>
    <property type="match status" value="1"/>
</dbReference>
<feature type="active site" evidence="6">
    <location>
        <position position="19"/>
    </location>
</feature>
<dbReference type="Proteomes" id="UP001054846">
    <property type="component" value="Chromosome"/>
</dbReference>
<dbReference type="InterPro" id="IPR000999">
    <property type="entry name" value="RNase_III_dom"/>
</dbReference>
<dbReference type="InterPro" id="IPR008226">
    <property type="entry name" value="Mini3_fam"/>
</dbReference>
<keyword evidence="9" id="KW-1185">Reference proteome</keyword>
<protein>
    <recommendedName>
        <fullName evidence="6">Mini-ribonuclease 3</fullName>
        <shortName evidence="6">Mini-3</shortName>
        <shortName evidence="6">Mini-RNase 3</shortName>
        <ecNumber evidence="6">3.1.26.-</ecNumber>
    </recommendedName>
    <alternativeName>
        <fullName evidence="6">Mini-RNase III</fullName>
        <shortName evidence="6">Mini-III</shortName>
    </alternativeName>
</protein>
<comment type="similarity">
    <text evidence="6">Belongs to the MrnC RNase family.</text>
</comment>
<gene>
    <name evidence="6" type="primary">mrnC</name>
    <name evidence="8" type="ORF">ISF26_05730</name>
</gene>
<comment type="subcellular location">
    <subcellularLocation>
        <location evidence="6">Cytoplasm</location>
    </subcellularLocation>
</comment>
<name>A0ABY3PPV1_9CYAN</name>